<dbReference type="GO" id="GO:0003677">
    <property type="term" value="F:DNA binding"/>
    <property type="evidence" value="ECO:0007669"/>
    <property type="project" value="UniProtKB-KW"/>
</dbReference>
<gene>
    <name evidence="7" type="ORF">LI90_1447</name>
</gene>
<dbReference type="Proteomes" id="UP000070188">
    <property type="component" value="Unassembled WGS sequence"/>
</dbReference>
<dbReference type="InterPro" id="IPR036388">
    <property type="entry name" value="WH-like_DNA-bd_sf"/>
</dbReference>
<dbReference type="InterPro" id="IPR039425">
    <property type="entry name" value="RNA_pol_sigma-70-like"/>
</dbReference>
<sequence length="162" mass="18219">MDRYTGMVWAIARAHQLSPTDAADVCQTVWLRLVEHLDRLRDPSLVAGWLATTTRHECLRVLKLAGRELPEEELSLDQRSREVESSPESVVLHNESRALLRKALERLSLRCQMLLKALAMAPKPNYAEVSSALGIPVGSIGPTRQRCLDYLRRELAAQQALP</sequence>
<evidence type="ECO:0000256" key="4">
    <source>
        <dbReference type="ARBA" id="ARBA00023125"/>
    </source>
</evidence>
<dbReference type="PANTHER" id="PTHR43133">
    <property type="entry name" value="RNA POLYMERASE ECF-TYPE SIGMA FACTO"/>
    <property type="match status" value="1"/>
</dbReference>
<dbReference type="InterPro" id="IPR013325">
    <property type="entry name" value="RNA_pol_sigma_r2"/>
</dbReference>
<dbReference type="SUPFAM" id="SSF88659">
    <property type="entry name" value="Sigma3 and sigma4 domains of RNA polymerase sigma factors"/>
    <property type="match status" value="1"/>
</dbReference>
<dbReference type="NCBIfam" id="TIGR02937">
    <property type="entry name" value="sigma70-ECF"/>
    <property type="match status" value="1"/>
</dbReference>
<dbReference type="InterPro" id="IPR014284">
    <property type="entry name" value="RNA_pol_sigma-70_dom"/>
</dbReference>
<evidence type="ECO:0000313" key="7">
    <source>
        <dbReference type="EMBL" id="KWW99808.1"/>
    </source>
</evidence>
<protein>
    <submittedName>
        <fullName evidence="7">RNA polymerase</fullName>
    </submittedName>
</protein>
<dbReference type="Gene3D" id="1.10.10.10">
    <property type="entry name" value="Winged helix-like DNA-binding domain superfamily/Winged helix DNA-binding domain"/>
    <property type="match status" value="1"/>
</dbReference>
<evidence type="ECO:0000256" key="1">
    <source>
        <dbReference type="ARBA" id="ARBA00010641"/>
    </source>
</evidence>
<dbReference type="EMBL" id="LAXD01000001">
    <property type="protein sequence ID" value="KWW99808.1"/>
    <property type="molecule type" value="Genomic_DNA"/>
</dbReference>
<comment type="similarity">
    <text evidence="1">Belongs to the sigma-70 factor family. ECF subfamily.</text>
</comment>
<dbReference type="PANTHER" id="PTHR43133:SF8">
    <property type="entry name" value="RNA POLYMERASE SIGMA FACTOR HI_1459-RELATED"/>
    <property type="match status" value="1"/>
</dbReference>
<reference evidence="8" key="1">
    <citation type="submission" date="2015-04" db="EMBL/GenBank/DDBJ databases">
        <title>Physiological reanalysis, assessment of diazotrophy, and genome sequences of multiple isolates of Streptomyces thermoautotrophicus.</title>
        <authorList>
            <person name="MacKellar D.C."/>
            <person name="Lieber L."/>
            <person name="Norman J."/>
            <person name="Bolger A."/>
            <person name="Tobin C."/>
            <person name="Murray J.W."/>
            <person name="Chang R."/>
            <person name="Ford T."/>
            <person name="Nguyen P.Q."/>
            <person name="Woodward J."/>
            <person name="Permingeat H."/>
            <person name="Joshi N.S."/>
            <person name="Silver P.A."/>
            <person name="Usadel B."/>
            <person name="Rutherford A.W."/>
            <person name="Friesen M."/>
            <person name="Prell J."/>
        </authorList>
    </citation>
    <scope>NUCLEOTIDE SEQUENCE [LARGE SCALE GENOMIC DNA]</scope>
    <source>
        <strain evidence="8">H1</strain>
    </source>
</reference>
<dbReference type="PATRIC" id="fig|1469144.10.peg.1589"/>
<evidence type="ECO:0000256" key="5">
    <source>
        <dbReference type="ARBA" id="ARBA00023163"/>
    </source>
</evidence>
<evidence type="ECO:0000256" key="2">
    <source>
        <dbReference type="ARBA" id="ARBA00023015"/>
    </source>
</evidence>
<dbReference type="AlphaFoldDB" id="A0A132MPP5"/>
<accession>A0A132MPP5</accession>
<dbReference type="Gene3D" id="1.10.1740.10">
    <property type="match status" value="1"/>
</dbReference>
<keyword evidence="5" id="KW-0804">Transcription</keyword>
<comment type="caution">
    <text evidence="7">The sequence shown here is derived from an EMBL/GenBank/DDBJ whole genome shotgun (WGS) entry which is preliminary data.</text>
</comment>
<dbReference type="GO" id="GO:0016987">
    <property type="term" value="F:sigma factor activity"/>
    <property type="evidence" value="ECO:0007669"/>
    <property type="project" value="UniProtKB-KW"/>
</dbReference>
<feature type="domain" description="RNA polymerase sigma-70 region 2" evidence="6">
    <location>
        <begin position="2"/>
        <end position="65"/>
    </location>
</feature>
<dbReference type="SUPFAM" id="SSF88946">
    <property type="entry name" value="Sigma2 domain of RNA polymerase sigma factors"/>
    <property type="match status" value="1"/>
</dbReference>
<dbReference type="STRING" id="1469144.LI90_1447"/>
<dbReference type="GO" id="GO:0006352">
    <property type="term" value="P:DNA-templated transcription initiation"/>
    <property type="evidence" value="ECO:0007669"/>
    <property type="project" value="InterPro"/>
</dbReference>
<dbReference type="Pfam" id="PF04542">
    <property type="entry name" value="Sigma70_r2"/>
    <property type="match status" value="1"/>
</dbReference>
<evidence type="ECO:0000256" key="3">
    <source>
        <dbReference type="ARBA" id="ARBA00023082"/>
    </source>
</evidence>
<evidence type="ECO:0000313" key="8">
    <source>
        <dbReference type="Proteomes" id="UP000070188"/>
    </source>
</evidence>
<proteinExistence type="inferred from homology"/>
<name>A0A132MPP5_9ACTN</name>
<keyword evidence="4" id="KW-0238">DNA-binding</keyword>
<organism evidence="7 8">
    <name type="scientific">Carbonactinospora thermoautotrophica</name>
    <dbReference type="NCBI Taxonomy" id="1469144"/>
    <lineage>
        <taxon>Bacteria</taxon>
        <taxon>Bacillati</taxon>
        <taxon>Actinomycetota</taxon>
        <taxon>Actinomycetes</taxon>
        <taxon>Kitasatosporales</taxon>
        <taxon>Carbonactinosporaceae</taxon>
        <taxon>Carbonactinospora</taxon>
    </lineage>
</organism>
<keyword evidence="2" id="KW-0805">Transcription regulation</keyword>
<keyword evidence="3" id="KW-0731">Sigma factor</keyword>
<dbReference type="InterPro" id="IPR007627">
    <property type="entry name" value="RNA_pol_sigma70_r2"/>
</dbReference>
<evidence type="ECO:0000259" key="6">
    <source>
        <dbReference type="Pfam" id="PF04542"/>
    </source>
</evidence>
<keyword evidence="8" id="KW-1185">Reference proteome</keyword>
<dbReference type="InterPro" id="IPR013324">
    <property type="entry name" value="RNA_pol_sigma_r3/r4-like"/>
</dbReference>